<dbReference type="EMBL" id="CP088295">
    <property type="protein sequence ID" value="UUY04666.1"/>
    <property type="molecule type" value="Genomic_DNA"/>
</dbReference>
<evidence type="ECO:0000256" key="3">
    <source>
        <dbReference type="ARBA" id="ARBA00022679"/>
    </source>
</evidence>
<gene>
    <name evidence="9" type="ORF">LRS13_03800</name>
</gene>
<comment type="subcellular location">
    <subcellularLocation>
        <location evidence="1">Cell membrane</location>
        <topology evidence="1">Multi-pass membrane protein</topology>
    </subcellularLocation>
</comment>
<feature type="transmembrane region" description="Helical" evidence="8">
    <location>
        <begin position="7"/>
        <end position="24"/>
    </location>
</feature>
<keyword evidence="10" id="KW-1185">Reference proteome</keyword>
<keyword evidence="2" id="KW-1003">Cell membrane</keyword>
<protein>
    <submittedName>
        <fullName evidence="9">Glycosyltransferase 87 family protein</fullName>
    </submittedName>
</protein>
<dbReference type="Proteomes" id="UP001058860">
    <property type="component" value="Chromosome"/>
</dbReference>
<evidence type="ECO:0000256" key="7">
    <source>
        <dbReference type="ARBA" id="ARBA00024033"/>
    </source>
</evidence>
<sequence>MRAAAPYVAMAVGFLLLTTVGPMADTRVSDLYLYGQYGQLLADGNVPYLDFGFEYPPLGIVPIAIAGIPFPGEGGTGGAFDWLFGALMLLCALAGQRAAALFARETSDGAHADEVVAWLLALQPLVIGASLRTHFDLLPVAVTVAGLLLLARSRAIAGMVVLGIGTLIKLFPAILAAVSAVWLAGRGEVRAALRGLAAFTAVVIVLTVPFLSSGFVDMFTFHLERPVQIESTPATVLFVVGGSEVTGTNLRPDRFKSNGLDGGAAGPVAALFAILQLVALAAAALLALRRPDPRWLGMCSLAALLAFIALGKVLSPQYMIWLAPFAALAWVWGQRAVAVLCGVAIALTSVWFPRHYVPLVQETDWVIWTVALRNAALVAALALLLGRLSGALSPAAPRTRSGRTPPLPDPST</sequence>
<evidence type="ECO:0000256" key="8">
    <source>
        <dbReference type="SAM" id="Phobius"/>
    </source>
</evidence>
<reference evidence="10" key="1">
    <citation type="submission" date="2021-11" db="EMBL/GenBank/DDBJ databases">
        <title>Cultivation dependent microbiological survey of springs from the worlds oldest radium mine currently devoted to the extraction of radon-saturated water.</title>
        <authorList>
            <person name="Kapinusova G."/>
            <person name="Smrhova T."/>
            <person name="Strejcek M."/>
            <person name="Suman J."/>
            <person name="Jani K."/>
            <person name="Pajer P."/>
            <person name="Uhlik O."/>
        </authorList>
    </citation>
    <scope>NUCLEOTIDE SEQUENCE [LARGE SCALE GENOMIC DNA]</scope>
    <source>
        <strain evidence="10">J379</strain>
    </source>
</reference>
<keyword evidence="4 8" id="KW-0812">Transmembrane</keyword>
<feature type="transmembrane region" description="Helical" evidence="8">
    <location>
        <begin position="295"/>
        <end position="315"/>
    </location>
</feature>
<feature type="transmembrane region" description="Helical" evidence="8">
    <location>
        <begin position="365"/>
        <end position="385"/>
    </location>
</feature>
<feature type="transmembrane region" description="Helical" evidence="8">
    <location>
        <begin position="115"/>
        <end position="135"/>
    </location>
</feature>
<evidence type="ECO:0000256" key="5">
    <source>
        <dbReference type="ARBA" id="ARBA00022989"/>
    </source>
</evidence>
<accession>A0ABY5PJ70</accession>
<feature type="transmembrane region" description="Helical" evidence="8">
    <location>
        <begin position="155"/>
        <end position="184"/>
    </location>
</feature>
<evidence type="ECO:0000256" key="6">
    <source>
        <dbReference type="ARBA" id="ARBA00023136"/>
    </source>
</evidence>
<feature type="transmembrane region" description="Helical" evidence="8">
    <location>
        <begin position="196"/>
        <end position="216"/>
    </location>
</feature>
<evidence type="ECO:0000256" key="2">
    <source>
        <dbReference type="ARBA" id="ARBA00022475"/>
    </source>
</evidence>
<organism evidence="9 10">
    <name type="scientific">Svornostia abyssi</name>
    <dbReference type="NCBI Taxonomy" id="2898438"/>
    <lineage>
        <taxon>Bacteria</taxon>
        <taxon>Bacillati</taxon>
        <taxon>Actinomycetota</taxon>
        <taxon>Thermoleophilia</taxon>
        <taxon>Solirubrobacterales</taxon>
        <taxon>Baekduiaceae</taxon>
        <taxon>Svornostia</taxon>
    </lineage>
</organism>
<feature type="transmembrane region" description="Helical" evidence="8">
    <location>
        <begin position="264"/>
        <end position="288"/>
    </location>
</feature>
<keyword evidence="6 8" id="KW-0472">Membrane</keyword>
<dbReference type="Pfam" id="PF09594">
    <property type="entry name" value="GT87"/>
    <property type="match status" value="1"/>
</dbReference>
<dbReference type="InterPro" id="IPR018584">
    <property type="entry name" value="GT87"/>
</dbReference>
<feature type="transmembrane region" description="Helical" evidence="8">
    <location>
        <begin position="335"/>
        <end position="353"/>
    </location>
</feature>
<comment type="similarity">
    <text evidence="7">Belongs to the glycosyltransferase 87 family.</text>
</comment>
<evidence type="ECO:0000313" key="9">
    <source>
        <dbReference type="EMBL" id="UUY04666.1"/>
    </source>
</evidence>
<evidence type="ECO:0000256" key="1">
    <source>
        <dbReference type="ARBA" id="ARBA00004651"/>
    </source>
</evidence>
<keyword evidence="5 8" id="KW-1133">Transmembrane helix</keyword>
<name>A0ABY5PJ70_9ACTN</name>
<proteinExistence type="inferred from homology"/>
<feature type="transmembrane region" description="Helical" evidence="8">
    <location>
        <begin position="82"/>
        <end position="103"/>
    </location>
</feature>
<evidence type="ECO:0000313" key="10">
    <source>
        <dbReference type="Proteomes" id="UP001058860"/>
    </source>
</evidence>
<evidence type="ECO:0000256" key="4">
    <source>
        <dbReference type="ARBA" id="ARBA00022692"/>
    </source>
</evidence>
<keyword evidence="3" id="KW-0808">Transferase</keyword>
<dbReference type="RefSeq" id="WP_353865142.1">
    <property type="nucleotide sequence ID" value="NZ_CP088295.1"/>
</dbReference>